<dbReference type="PANTHER" id="PTHR30349">
    <property type="entry name" value="PHAGE INTEGRASE-RELATED"/>
    <property type="match status" value="1"/>
</dbReference>
<sequence length="504" mass="55889">MADHIFQKKGESTWYVRLDIPEGVRHAFGGRPVLTQSLKTGLRSEAMERRLPLLAKWKAEIRDAREQKAKLGDTWRESLATDSARYTKSLNRQVMRAVSGPEYKHKLTSELIEEMWPMLQETIADMKAAGVPSEQADQLPALLLQKSQATGIDRIGPTKALNELLRGASASNAVTTLSLTGADASEAHSIAADPSVYKPRSPITQKRIEAFRLSQERKGIEPKTIDQMSRRVDQFSKYLNETGKPVSFDTVSAYLDQLTDKAGNALSSKTKKQHAWSCSSFWKWACKHDVDWREQYKGQPNPFADHDYPTIKGEAVSWDAFSKKDVERLHAMAVAKKDQPLADLIALGAYTGARLEEIGRIHRDSLTIKGDVPISFHIKEAKSAAGIREVPIHPKIAGLVSSLLEASPDGYLLPGGNNKYGNRLDSLSKRFGRLKTSAEYGKEHVFHSIRKTVITEVHRAGADAAVMPGLFGHETGMITFDLYSKGPSLEQKAKVIGLLSFAFP</sequence>
<dbReference type="Gene3D" id="1.10.443.10">
    <property type="entry name" value="Intergrase catalytic core"/>
    <property type="match status" value="1"/>
</dbReference>
<keyword evidence="4" id="KW-0233">DNA recombination</keyword>
<dbReference type="SUPFAM" id="SSF56349">
    <property type="entry name" value="DNA breaking-rejoining enzymes"/>
    <property type="match status" value="1"/>
</dbReference>
<protein>
    <recommendedName>
        <fullName evidence="10">Integrase</fullName>
    </recommendedName>
</protein>
<dbReference type="OrthoDB" id="9784724at2"/>
<gene>
    <name evidence="8" type="ORF">UF78_13860</name>
</gene>
<evidence type="ECO:0000313" key="8">
    <source>
        <dbReference type="EMBL" id="KJH80921.1"/>
    </source>
</evidence>
<dbReference type="PROSITE" id="PS51898">
    <property type="entry name" value="TYR_RECOMBINASE"/>
    <property type="match status" value="1"/>
</dbReference>
<dbReference type="InterPro" id="IPR050090">
    <property type="entry name" value="Tyrosine_recombinase_XerCD"/>
</dbReference>
<evidence type="ECO:0000256" key="4">
    <source>
        <dbReference type="ARBA" id="ARBA00023172"/>
    </source>
</evidence>
<name>A0A0D9ANF9_STUST</name>
<evidence type="ECO:0000259" key="6">
    <source>
        <dbReference type="PROSITE" id="PS51898"/>
    </source>
</evidence>
<dbReference type="Proteomes" id="UP000032487">
    <property type="component" value="Unassembled WGS sequence"/>
</dbReference>
<dbReference type="Pfam" id="PF20172">
    <property type="entry name" value="DUF6538"/>
    <property type="match status" value="1"/>
</dbReference>
<keyword evidence="3 5" id="KW-0238">DNA-binding</keyword>
<feature type="domain" description="Core-binding (CB)" evidence="7">
    <location>
        <begin position="202"/>
        <end position="286"/>
    </location>
</feature>
<dbReference type="Pfam" id="PF00589">
    <property type="entry name" value="Phage_integrase"/>
    <property type="match status" value="1"/>
</dbReference>
<dbReference type="EMBL" id="JYHV01000025">
    <property type="protein sequence ID" value="KJH80921.1"/>
    <property type="molecule type" value="Genomic_DNA"/>
</dbReference>
<dbReference type="InterPro" id="IPR044068">
    <property type="entry name" value="CB"/>
</dbReference>
<reference evidence="8 9" key="1">
    <citation type="submission" date="2015-02" db="EMBL/GenBank/DDBJ databases">
        <title>Draft genome sequence of Pseudomonas stutzeri NT0128 isolated from wheat (Triticum turgidum) rhizosphere.</title>
        <authorList>
            <person name="Tovi N."/>
            <person name="Frenk S."/>
            <person name="Hadar Y."/>
            <person name="Minz D."/>
        </authorList>
    </citation>
    <scope>NUCLEOTIDE SEQUENCE [LARGE SCALE GENOMIC DNA]</scope>
    <source>
        <strain evidence="8 9">NT0128</strain>
    </source>
</reference>
<comment type="similarity">
    <text evidence="1">Belongs to the 'phage' integrase family.</text>
</comment>
<proteinExistence type="inferred from homology"/>
<evidence type="ECO:0000259" key="7">
    <source>
        <dbReference type="PROSITE" id="PS51900"/>
    </source>
</evidence>
<dbReference type="GO" id="GO:0003677">
    <property type="term" value="F:DNA binding"/>
    <property type="evidence" value="ECO:0007669"/>
    <property type="project" value="UniProtKB-UniRule"/>
</dbReference>
<dbReference type="InterPro" id="IPR010998">
    <property type="entry name" value="Integrase_recombinase_N"/>
</dbReference>
<evidence type="ECO:0008006" key="10">
    <source>
        <dbReference type="Google" id="ProtNLM"/>
    </source>
</evidence>
<evidence type="ECO:0000256" key="3">
    <source>
        <dbReference type="ARBA" id="ARBA00023125"/>
    </source>
</evidence>
<accession>A0A0D9ANF9</accession>
<dbReference type="InterPro" id="IPR002104">
    <property type="entry name" value="Integrase_catalytic"/>
</dbReference>
<dbReference type="InterPro" id="IPR013762">
    <property type="entry name" value="Integrase-like_cat_sf"/>
</dbReference>
<dbReference type="PROSITE" id="PS51900">
    <property type="entry name" value="CB"/>
    <property type="match status" value="1"/>
</dbReference>
<comment type="caution">
    <text evidence="8">The sequence shown here is derived from an EMBL/GenBank/DDBJ whole genome shotgun (WGS) entry which is preliminary data.</text>
</comment>
<dbReference type="AlphaFoldDB" id="A0A0D9ANF9"/>
<evidence type="ECO:0000256" key="5">
    <source>
        <dbReference type="PROSITE-ProRule" id="PRU01248"/>
    </source>
</evidence>
<dbReference type="Gene3D" id="1.10.150.130">
    <property type="match status" value="1"/>
</dbReference>
<evidence type="ECO:0000256" key="1">
    <source>
        <dbReference type="ARBA" id="ARBA00008857"/>
    </source>
</evidence>
<keyword evidence="2" id="KW-0229">DNA integration</keyword>
<dbReference type="GO" id="GO:0015074">
    <property type="term" value="P:DNA integration"/>
    <property type="evidence" value="ECO:0007669"/>
    <property type="project" value="UniProtKB-KW"/>
</dbReference>
<evidence type="ECO:0000313" key="9">
    <source>
        <dbReference type="Proteomes" id="UP000032487"/>
    </source>
</evidence>
<dbReference type="PATRIC" id="fig|316.101.peg.78"/>
<feature type="domain" description="Tyr recombinase" evidence="6">
    <location>
        <begin position="316"/>
        <end position="497"/>
    </location>
</feature>
<organism evidence="8 9">
    <name type="scientific">Stutzerimonas stutzeri</name>
    <name type="common">Pseudomonas stutzeri</name>
    <dbReference type="NCBI Taxonomy" id="316"/>
    <lineage>
        <taxon>Bacteria</taxon>
        <taxon>Pseudomonadati</taxon>
        <taxon>Pseudomonadota</taxon>
        <taxon>Gammaproteobacteria</taxon>
        <taxon>Pseudomonadales</taxon>
        <taxon>Pseudomonadaceae</taxon>
        <taxon>Stutzerimonas</taxon>
    </lineage>
</organism>
<dbReference type="InterPro" id="IPR046668">
    <property type="entry name" value="DUF6538"/>
</dbReference>
<dbReference type="GO" id="GO:0006310">
    <property type="term" value="P:DNA recombination"/>
    <property type="evidence" value="ECO:0007669"/>
    <property type="project" value="UniProtKB-KW"/>
</dbReference>
<dbReference type="PANTHER" id="PTHR30349:SF41">
    <property type="entry name" value="INTEGRASE_RECOMBINASE PROTEIN MJ0367-RELATED"/>
    <property type="match status" value="1"/>
</dbReference>
<evidence type="ECO:0000256" key="2">
    <source>
        <dbReference type="ARBA" id="ARBA00022908"/>
    </source>
</evidence>
<dbReference type="InterPro" id="IPR011010">
    <property type="entry name" value="DNA_brk_join_enz"/>
</dbReference>
<dbReference type="RefSeq" id="WP_045162805.1">
    <property type="nucleotide sequence ID" value="NZ_JYHV01000025.1"/>
</dbReference>